<evidence type="ECO:0000259" key="12">
    <source>
        <dbReference type="Pfam" id="PF01593"/>
    </source>
</evidence>
<evidence type="ECO:0000256" key="11">
    <source>
        <dbReference type="ARBA" id="ARBA00031301"/>
    </source>
</evidence>
<comment type="pathway">
    <text evidence="3">Carotenoid biosynthesis; lycopene biosynthesis.</text>
</comment>
<comment type="catalytic activity">
    <reaction evidence="1">
        <text>9,9'-di-cis-zeta-carotene + 2 a quinone = 7,7',9,9'-tetra-cis-lycopene + 2 a quinol</text>
        <dbReference type="Rhea" id="RHEA:30955"/>
        <dbReference type="ChEBI" id="CHEBI:24646"/>
        <dbReference type="ChEBI" id="CHEBI:48716"/>
        <dbReference type="ChEBI" id="CHEBI:62466"/>
        <dbReference type="ChEBI" id="CHEBI:132124"/>
        <dbReference type="EC" id="1.3.5.6"/>
    </reaction>
</comment>
<dbReference type="InterPro" id="IPR050464">
    <property type="entry name" value="Zeta_carotene_desat/Oxidored"/>
</dbReference>
<keyword evidence="8" id="KW-0934">Plastid</keyword>
<name>A0A8S9HFT1_BRACR</name>
<evidence type="ECO:0000256" key="3">
    <source>
        <dbReference type="ARBA" id="ARBA00004900"/>
    </source>
</evidence>
<evidence type="ECO:0000313" key="14">
    <source>
        <dbReference type="Proteomes" id="UP000712281"/>
    </source>
</evidence>
<protein>
    <recommendedName>
        <fullName evidence="6">Zeta-carotene desaturase, chloroplastic/chromoplastic</fullName>
        <ecNumber evidence="5">1.3.5.6</ecNumber>
    </recommendedName>
    <alternativeName>
        <fullName evidence="11">9,9'-di-cis-zeta-carotene desaturase</fullName>
    </alternativeName>
    <alternativeName>
        <fullName evidence="10">Carotene 7,8-desaturase</fullName>
    </alternativeName>
</protein>
<evidence type="ECO:0000256" key="10">
    <source>
        <dbReference type="ARBA" id="ARBA00030952"/>
    </source>
</evidence>
<sequence length="540" mass="59773">MASSIVFAATPATAFLSSVPPWKAPRRFHVRSSLDADVSDMSVNAPKGLFPPEPVPYKGPKLKVAIIGAGLAGMSTAVELLDQGHEVDIYDSRTFIGGKVGSFVDKRGNHIEMGLHVFFGCYNNLFRLMKKVGADKNLLVKDHTHTFINKGSEIGELDFRFPVGAPIHGIRAFLVTNQLKPYDKLRNSLALALSPVVKALVNPDGAMKDIRNLDSISFSDWFLSKGGTRASIQRMWDPVAYALGFIDCDNMSARCMLTIFSLFATKTEASLLRMLKGSPDTYLSGPIKQYITDRGGRIHLRWGCREILYDKSADGKTYVTGLAVSKVKLLPKEWRESRFFNDIYELEGVPVCTVQLRYNGWVTELQDIELSRQLKRAVGLDNLLYTPDADFSCFADLALASPADYYIEGQGSLLQCVLTPGDPYMRLSNKKIIEKVAMQVTELFPSSRGLEITWSSVVKIAQSLYREAPGKDPFRPDQKTPVKNFFLAGSYTKQDYIDSMEGATLSGRQASSYICDAGEELAELNKKLSSSTVSDELSLV</sequence>
<gene>
    <name evidence="13" type="ORF">F2Q68_00018302</name>
</gene>
<dbReference type="GO" id="GO:0016719">
    <property type="term" value="F:9,9'-di-cis-zeta-carotene desaturase activity"/>
    <property type="evidence" value="ECO:0007669"/>
    <property type="project" value="UniProtKB-EC"/>
</dbReference>
<evidence type="ECO:0000313" key="13">
    <source>
        <dbReference type="EMBL" id="KAF2555974.1"/>
    </source>
</evidence>
<evidence type="ECO:0000256" key="9">
    <source>
        <dbReference type="ARBA" id="ARBA00023002"/>
    </source>
</evidence>
<evidence type="ECO:0000256" key="4">
    <source>
        <dbReference type="ARBA" id="ARBA00010192"/>
    </source>
</evidence>
<dbReference type="GO" id="GO:0016120">
    <property type="term" value="P:carotene biosynthetic process"/>
    <property type="evidence" value="ECO:0007669"/>
    <property type="project" value="TreeGrafter"/>
</dbReference>
<feature type="domain" description="Amine oxidase" evidence="12">
    <location>
        <begin position="71"/>
        <end position="514"/>
    </location>
</feature>
<dbReference type="AlphaFoldDB" id="A0A8S9HFT1"/>
<dbReference type="GO" id="GO:0009509">
    <property type="term" value="C:chromoplast"/>
    <property type="evidence" value="ECO:0007669"/>
    <property type="project" value="UniProtKB-SubCell"/>
</dbReference>
<accession>A0A8S9HFT1</accession>
<dbReference type="GO" id="GO:0016117">
    <property type="term" value="P:carotenoid biosynthetic process"/>
    <property type="evidence" value="ECO:0007669"/>
    <property type="project" value="UniProtKB-KW"/>
</dbReference>
<dbReference type="EC" id="1.3.5.6" evidence="5"/>
<comment type="subcellular location">
    <subcellularLocation>
        <location evidence="2">Plastid</location>
        <location evidence="2">Chromoplast</location>
    </subcellularLocation>
</comment>
<evidence type="ECO:0000256" key="8">
    <source>
        <dbReference type="ARBA" id="ARBA00022904"/>
    </source>
</evidence>
<evidence type="ECO:0000256" key="6">
    <source>
        <dbReference type="ARBA" id="ARBA00015490"/>
    </source>
</evidence>
<reference evidence="13" key="1">
    <citation type="submission" date="2019-12" db="EMBL/GenBank/DDBJ databases">
        <title>Genome sequencing and annotation of Brassica cretica.</title>
        <authorList>
            <person name="Studholme D.J."/>
            <person name="Sarris P.F."/>
        </authorList>
    </citation>
    <scope>NUCLEOTIDE SEQUENCE</scope>
    <source>
        <strain evidence="13">PFS-001/15</strain>
        <tissue evidence="13">Leaf</tissue>
    </source>
</reference>
<evidence type="ECO:0000256" key="1">
    <source>
        <dbReference type="ARBA" id="ARBA00000914"/>
    </source>
</evidence>
<evidence type="ECO:0000256" key="5">
    <source>
        <dbReference type="ARBA" id="ARBA00012788"/>
    </source>
</evidence>
<dbReference type="FunFam" id="3.50.50.60:FF:000111">
    <property type="entry name" value="Zeta-carotene desaturase"/>
    <property type="match status" value="1"/>
</dbReference>
<dbReference type="InterPro" id="IPR002937">
    <property type="entry name" value="Amino_oxidase"/>
</dbReference>
<dbReference type="PANTHER" id="PTHR42923">
    <property type="entry name" value="PROTOPORPHYRINOGEN OXIDASE"/>
    <property type="match status" value="1"/>
</dbReference>
<organism evidence="13 14">
    <name type="scientific">Brassica cretica</name>
    <name type="common">Mustard</name>
    <dbReference type="NCBI Taxonomy" id="69181"/>
    <lineage>
        <taxon>Eukaryota</taxon>
        <taxon>Viridiplantae</taxon>
        <taxon>Streptophyta</taxon>
        <taxon>Embryophyta</taxon>
        <taxon>Tracheophyta</taxon>
        <taxon>Spermatophyta</taxon>
        <taxon>Magnoliopsida</taxon>
        <taxon>eudicotyledons</taxon>
        <taxon>Gunneridae</taxon>
        <taxon>Pentapetalae</taxon>
        <taxon>rosids</taxon>
        <taxon>malvids</taxon>
        <taxon>Brassicales</taxon>
        <taxon>Brassicaceae</taxon>
        <taxon>Brassiceae</taxon>
        <taxon>Brassica</taxon>
    </lineage>
</organism>
<dbReference type="Gene3D" id="3.50.50.60">
    <property type="entry name" value="FAD/NAD(P)-binding domain"/>
    <property type="match status" value="1"/>
</dbReference>
<dbReference type="GO" id="GO:0009507">
    <property type="term" value="C:chloroplast"/>
    <property type="evidence" value="ECO:0007669"/>
    <property type="project" value="TreeGrafter"/>
</dbReference>
<dbReference type="PANTHER" id="PTHR42923:SF41">
    <property type="entry name" value="ZETA-CAROTENE DESATURASE, CHLOROPLASTIC_CHROMOPLASTIC"/>
    <property type="match status" value="1"/>
</dbReference>
<keyword evidence="9" id="KW-0560">Oxidoreductase</keyword>
<dbReference type="SUPFAM" id="SSF51905">
    <property type="entry name" value="FAD/NAD(P)-binding domain"/>
    <property type="match status" value="1"/>
</dbReference>
<keyword evidence="8" id="KW-0957">Chromoplast</keyword>
<comment type="caution">
    <text evidence="13">The sequence shown here is derived from an EMBL/GenBank/DDBJ whole genome shotgun (WGS) entry which is preliminary data.</text>
</comment>
<dbReference type="InterPro" id="IPR036188">
    <property type="entry name" value="FAD/NAD-bd_sf"/>
</dbReference>
<dbReference type="PRINTS" id="PR00419">
    <property type="entry name" value="ADXRDTASE"/>
</dbReference>
<evidence type="ECO:0000256" key="2">
    <source>
        <dbReference type="ARBA" id="ARBA00004260"/>
    </source>
</evidence>
<dbReference type="EMBL" id="QGKW02001940">
    <property type="protein sequence ID" value="KAF2555974.1"/>
    <property type="molecule type" value="Genomic_DNA"/>
</dbReference>
<dbReference type="Proteomes" id="UP000712281">
    <property type="component" value="Unassembled WGS sequence"/>
</dbReference>
<evidence type="ECO:0000256" key="7">
    <source>
        <dbReference type="ARBA" id="ARBA00022746"/>
    </source>
</evidence>
<keyword evidence="7" id="KW-0125">Carotenoid biosynthesis</keyword>
<dbReference type="Pfam" id="PF01593">
    <property type="entry name" value="Amino_oxidase"/>
    <property type="match status" value="1"/>
</dbReference>
<proteinExistence type="inferred from homology"/>
<comment type="similarity">
    <text evidence="4">Belongs to the zeta carotene desaturase family.</text>
</comment>